<evidence type="ECO:0000313" key="3">
    <source>
        <dbReference type="EMBL" id="GEP56106.1"/>
    </source>
</evidence>
<organism evidence="3 4">
    <name type="scientific">Reyranella soli</name>
    <dbReference type="NCBI Taxonomy" id="1230389"/>
    <lineage>
        <taxon>Bacteria</taxon>
        <taxon>Pseudomonadati</taxon>
        <taxon>Pseudomonadota</taxon>
        <taxon>Alphaproteobacteria</taxon>
        <taxon>Hyphomicrobiales</taxon>
        <taxon>Reyranellaceae</taxon>
        <taxon>Reyranella</taxon>
    </lineage>
</organism>
<sequence length="104" mass="10717">MNRPLLASILVLAAAATQAQAASPIGGATMPRTPVQSDALGPKSDPTPTVAEAVARTQIEKSGYTSVRGLQRTGDGTWRAVARDPRNAPVAVALDNQGNVTQAR</sequence>
<dbReference type="AlphaFoldDB" id="A0A512NAY0"/>
<feature type="signal peptide" evidence="2">
    <location>
        <begin position="1"/>
        <end position="21"/>
    </location>
</feature>
<comment type="caution">
    <text evidence="3">The sequence shown here is derived from an EMBL/GenBank/DDBJ whole genome shotgun (WGS) entry which is preliminary data.</text>
</comment>
<protein>
    <recommendedName>
        <fullName evidence="5">PepSY domain-containing protein</fullName>
    </recommendedName>
</protein>
<evidence type="ECO:0008006" key="5">
    <source>
        <dbReference type="Google" id="ProtNLM"/>
    </source>
</evidence>
<name>A0A512NAY0_9HYPH</name>
<dbReference type="OrthoDB" id="7376531at2"/>
<evidence type="ECO:0000256" key="2">
    <source>
        <dbReference type="SAM" id="SignalP"/>
    </source>
</evidence>
<dbReference type="RefSeq" id="WP_147150182.1">
    <property type="nucleotide sequence ID" value="NZ_BKAJ01000054.1"/>
</dbReference>
<accession>A0A512NAY0</accession>
<proteinExistence type="predicted"/>
<feature type="region of interest" description="Disordered" evidence="1">
    <location>
        <begin position="21"/>
        <end position="48"/>
    </location>
</feature>
<gene>
    <name evidence="3" type="ORF">RSO01_32720</name>
</gene>
<dbReference type="Proteomes" id="UP000321058">
    <property type="component" value="Unassembled WGS sequence"/>
</dbReference>
<reference evidence="3 4" key="1">
    <citation type="submission" date="2019-07" db="EMBL/GenBank/DDBJ databases">
        <title>Whole genome shotgun sequence of Reyranella soli NBRC 108950.</title>
        <authorList>
            <person name="Hosoyama A."/>
            <person name="Uohara A."/>
            <person name="Ohji S."/>
            <person name="Ichikawa N."/>
        </authorList>
    </citation>
    <scope>NUCLEOTIDE SEQUENCE [LARGE SCALE GENOMIC DNA]</scope>
    <source>
        <strain evidence="3 4">NBRC 108950</strain>
    </source>
</reference>
<evidence type="ECO:0000313" key="4">
    <source>
        <dbReference type="Proteomes" id="UP000321058"/>
    </source>
</evidence>
<keyword evidence="2" id="KW-0732">Signal</keyword>
<feature type="chain" id="PRO_5021731599" description="PepSY domain-containing protein" evidence="2">
    <location>
        <begin position="22"/>
        <end position="104"/>
    </location>
</feature>
<evidence type="ECO:0000256" key="1">
    <source>
        <dbReference type="SAM" id="MobiDB-lite"/>
    </source>
</evidence>
<keyword evidence="4" id="KW-1185">Reference proteome</keyword>
<dbReference type="EMBL" id="BKAJ01000054">
    <property type="protein sequence ID" value="GEP56106.1"/>
    <property type="molecule type" value="Genomic_DNA"/>
</dbReference>